<evidence type="ECO:0000313" key="1">
    <source>
        <dbReference type="EMBL" id="AET32824.1"/>
    </source>
</evidence>
<dbReference type="EMBL" id="CP003098">
    <property type="protein sequence ID" value="AET32824.1"/>
    <property type="molecule type" value="Genomic_DNA"/>
</dbReference>
<evidence type="ECO:0000313" key="2">
    <source>
        <dbReference type="Proteomes" id="UP000005867"/>
    </source>
</evidence>
<reference evidence="1 2" key="1">
    <citation type="journal article" date="2012" name="J. Bacteriol.">
        <title>Complete genome sequence of strain 1860, a crenarchaeon of the genus pyrobaculum able to grow with various electron acceptors.</title>
        <authorList>
            <person name="Mardanov A.V."/>
            <person name="Gumerov V.M."/>
            <person name="Slobodkina G.B."/>
            <person name="Beletsky A.V."/>
            <person name="Bonch-Osmolovskaya E.A."/>
            <person name="Ravin N.V."/>
            <person name="Skryabin K.G."/>
        </authorList>
    </citation>
    <scope>NUCLEOTIDE SEQUENCE [LARGE SCALE GENOMIC DNA]</scope>
    <source>
        <strain evidence="1 2">1860</strain>
    </source>
</reference>
<dbReference type="AlphaFoldDB" id="G7VE51"/>
<dbReference type="RefSeq" id="WP_014288650.1">
    <property type="nucleotide sequence ID" value="NC_016645.1"/>
</dbReference>
<protein>
    <submittedName>
        <fullName evidence="1">Uncharacterized protein</fullName>
    </submittedName>
</protein>
<organism evidence="1 2">
    <name type="scientific">Pyrobaculum ferrireducens</name>
    <dbReference type="NCBI Taxonomy" id="1104324"/>
    <lineage>
        <taxon>Archaea</taxon>
        <taxon>Thermoproteota</taxon>
        <taxon>Thermoprotei</taxon>
        <taxon>Thermoproteales</taxon>
        <taxon>Thermoproteaceae</taxon>
        <taxon>Pyrobaculum</taxon>
    </lineage>
</organism>
<dbReference type="GeneID" id="11595657"/>
<dbReference type="HOGENOM" id="CLU_786706_0_0_2"/>
<name>G7VE51_9CREN</name>
<accession>G7VE51</accession>
<dbReference type="BioCyc" id="PSP1104324:GJSN-1374-MONOMER"/>
<dbReference type="eggNOG" id="arCOG05713">
    <property type="taxonomic scope" value="Archaea"/>
</dbReference>
<sequence length="352" mass="38725">MAARGWADTLAEAVASSDVALQALSLLGLSELESGPGFRGALSFACRGGVCRFYPELCPHFLLTGAYVLGIFKRLITLTAVSRPTRRVGAEAFGIVWDRALWLLPYGLYENVVYSAELNAPENRLLKFLLNAAERCCRGQRLCGELRTALHHTWLAAVRLERDEVTIGEAVARLPHLRPEYRHLFKLVGTADVGAIGVEYLYRLAEIYVFALVAEAVGAMDVEVERLSKLKASGGGLSVHYQLDLSRCGKSPACDFADVAVSNEKGAITHIIEVKASDYPDYIKEGARQASYYAKICDALPVLAYIAPRPVHICDDNVVAIRLTLDKKSDFENITKVLQPLQKPSQNTKEWA</sequence>
<dbReference type="KEGG" id="pyr:P186_1397"/>
<dbReference type="Proteomes" id="UP000005867">
    <property type="component" value="Chromosome"/>
</dbReference>
<proteinExistence type="predicted"/>
<dbReference type="STRING" id="1104324.P186_1397"/>
<gene>
    <name evidence="1" type="ORF">P186_1397</name>
</gene>
<keyword evidence="2" id="KW-1185">Reference proteome</keyword>